<sequence>MLRYIGIISVSFLLTCCSGKEDQSESIGFIDSMKLFESFTMKVEYDKILENDLLAETVALDSLSTLINSTTDDQMLTKLKREYQVADQLMNNKFEQYSMKYTKLVTARLDEYIKEFAKDKKLDIVFSGNNGTVLFVEESNDFTEEMITYANKKFEE</sequence>
<reference evidence="3" key="1">
    <citation type="submission" date="2020-09" db="EMBL/GenBank/DDBJ databases">
        <title>Taishania pollutisoli gen. nov., sp. nov., Isolated from Tetrabromobisphenol A-Contaminated Soil.</title>
        <authorList>
            <person name="Chen Q."/>
        </authorList>
    </citation>
    <scope>NUCLEOTIDE SEQUENCE</scope>
    <source>
        <strain evidence="3">CZZ-1</strain>
    </source>
</reference>
<evidence type="ECO:0000313" key="4">
    <source>
        <dbReference type="Proteomes" id="UP000652681"/>
    </source>
</evidence>
<accession>A0A8J6P9B8</accession>
<dbReference type="Proteomes" id="UP000652681">
    <property type="component" value="Unassembled WGS sequence"/>
</dbReference>
<dbReference type="Pfam" id="PF03938">
    <property type="entry name" value="OmpH"/>
    <property type="match status" value="1"/>
</dbReference>
<dbReference type="SUPFAM" id="SSF111384">
    <property type="entry name" value="OmpH-like"/>
    <property type="match status" value="1"/>
</dbReference>
<comment type="caution">
    <text evidence="3">The sequence shown here is derived from an EMBL/GenBank/DDBJ whole genome shotgun (WGS) entry which is preliminary data.</text>
</comment>
<gene>
    <name evidence="3" type="ORF">H9Y05_08825</name>
</gene>
<evidence type="ECO:0000256" key="1">
    <source>
        <dbReference type="ARBA" id="ARBA00009091"/>
    </source>
</evidence>
<comment type="similarity">
    <text evidence="1">Belongs to the Skp family.</text>
</comment>
<organism evidence="3 4">
    <name type="scientific">Taishania pollutisoli</name>
    <dbReference type="NCBI Taxonomy" id="2766479"/>
    <lineage>
        <taxon>Bacteria</taxon>
        <taxon>Pseudomonadati</taxon>
        <taxon>Bacteroidota</taxon>
        <taxon>Flavobacteriia</taxon>
        <taxon>Flavobacteriales</taxon>
        <taxon>Crocinitomicaceae</taxon>
        <taxon>Taishania</taxon>
    </lineage>
</organism>
<keyword evidence="2" id="KW-0732">Signal</keyword>
<protein>
    <submittedName>
        <fullName evidence="3">OmpH family outer membrane protein</fullName>
    </submittedName>
</protein>
<dbReference type="GO" id="GO:0050821">
    <property type="term" value="P:protein stabilization"/>
    <property type="evidence" value="ECO:0007669"/>
    <property type="project" value="TreeGrafter"/>
</dbReference>
<proteinExistence type="inferred from homology"/>
<evidence type="ECO:0000256" key="2">
    <source>
        <dbReference type="ARBA" id="ARBA00022729"/>
    </source>
</evidence>
<keyword evidence="4" id="KW-1185">Reference proteome</keyword>
<dbReference type="SMART" id="SM00935">
    <property type="entry name" value="OmpH"/>
    <property type="match status" value="1"/>
</dbReference>
<name>A0A8J6P9B8_9FLAO</name>
<dbReference type="InterPro" id="IPR005632">
    <property type="entry name" value="Chaperone_Skp"/>
</dbReference>
<dbReference type="InterPro" id="IPR024930">
    <property type="entry name" value="Skp_dom_sf"/>
</dbReference>
<dbReference type="EMBL" id="JACVEL010000005">
    <property type="protein sequence ID" value="MBC9812571.1"/>
    <property type="molecule type" value="Genomic_DNA"/>
</dbReference>
<dbReference type="AlphaFoldDB" id="A0A8J6P9B8"/>
<evidence type="ECO:0000313" key="3">
    <source>
        <dbReference type="EMBL" id="MBC9812571.1"/>
    </source>
</evidence>
<dbReference type="Gene3D" id="3.30.910.20">
    <property type="entry name" value="Skp domain"/>
    <property type="match status" value="1"/>
</dbReference>
<dbReference type="PANTHER" id="PTHR35089:SF1">
    <property type="entry name" value="CHAPERONE PROTEIN SKP"/>
    <property type="match status" value="1"/>
</dbReference>
<dbReference type="GO" id="GO:0051082">
    <property type="term" value="F:unfolded protein binding"/>
    <property type="evidence" value="ECO:0007669"/>
    <property type="project" value="InterPro"/>
</dbReference>
<dbReference type="GO" id="GO:0005829">
    <property type="term" value="C:cytosol"/>
    <property type="evidence" value="ECO:0007669"/>
    <property type="project" value="TreeGrafter"/>
</dbReference>
<dbReference type="PANTHER" id="PTHR35089">
    <property type="entry name" value="CHAPERONE PROTEIN SKP"/>
    <property type="match status" value="1"/>
</dbReference>